<sequence length="163" mass="19133">MTNLIQGKTKESRYKSLSAGEQTRIAVRKMRQVTGTFMYMRDKDIAEIFAKEKNRIGKMIGHIDRELPKTPKVMKSGQSCTSWQTQDLEKKGVDFMDFNLKALNQEWDSQRKTDEFKSDAKDDKATQDRKQMLKATHKGIIELIKKTEDAWDKVKNWEKPKDW</sequence>
<dbReference type="STRING" id="930090.W6Z324"/>
<evidence type="ECO:0000256" key="1">
    <source>
        <dbReference type="SAM" id="MobiDB-lite"/>
    </source>
</evidence>
<dbReference type="KEGG" id="bor:COCMIDRAFT_99091"/>
<dbReference type="RefSeq" id="XP_007689382.1">
    <property type="nucleotide sequence ID" value="XM_007691192.1"/>
</dbReference>
<reference evidence="2 3" key="1">
    <citation type="journal article" date="2013" name="PLoS Genet.">
        <title>Comparative genome structure, secondary metabolite, and effector coding capacity across Cochliobolus pathogens.</title>
        <authorList>
            <person name="Condon B.J."/>
            <person name="Leng Y."/>
            <person name="Wu D."/>
            <person name="Bushley K.E."/>
            <person name="Ohm R.A."/>
            <person name="Otillar R."/>
            <person name="Martin J."/>
            <person name="Schackwitz W."/>
            <person name="Grimwood J."/>
            <person name="MohdZainudin N."/>
            <person name="Xue C."/>
            <person name="Wang R."/>
            <person name="Manning V.A."/>
            <person name="Dhillon B."/>
            <person name="Tu Z.J."/>
            <person name="Steffenson B.J."/>
            <person name="Salamov A."/>
            <person name="Sun H."/>
            <person name="Lowry S."/>
            <person name="LaButti K."/>
            <person name="Han J."/>
            <person name="Copeland A."/>
            <person name="Lindquist E."/>
            <person name="Barry K."/>
            <person name="Schmutz J."/>
            <person name="Baker S.E."/>
            <person name="Ciuffetti L.M."/>
            <person name="Grigoriev I.V."/>
            <person name="Zhong S."/>
            <person name="Turgeon B.G."/>
        </authorList>
    </citation>
    <scope>NUCLEOTIDE SEQUENCE [LARGE SCALE GENOMIC DNA]</scope>
    <source>
        <strain evidence="2 3">ATCC 44560</strain>
    </source>
</reference>
<dbReference type="OrthoDB" id="3762642at2759"/>
<gene>
    <name evidence="2" type="ORF">COCMIDRAFT_99091</name>
</gene>
<evidence type="ECO:0000313" key="3">
    <source>
        <dbReference type="Proteomes" id="UP000054032"/>
    </source>
</evidence>
<dbReference type="HOGENOM" id="CLU_1704078_0_0_1"/>
<accession>W6Z324</accession>
<dbReference type="Proteomes" id="UP000054032">
    <property type="component" value="Unassembled WGS sequence"/>
</dbReference>
<evidence type="ECO:0000313" key="2">
    <source>
        <dbReference type="EMBL" id="EUC44118.1"/>
    </source>
</evidence>
<proteinExistence type="predicted"/>
<dbReference type="GeneID" id="19129396"/>
<dbReference type="AlphaFoldDB" id="W6Z324"/>
<name>W6Z324_COCMI</name>
<keyword evidence="3" id="KW-1185">Reference proteome</keyword>
<organism evidence="2 3">
    <name type="scientific">Bipolaris oryzae ATCC 44560</name>
    <dbReference type="NCBI Taxonomy" id="930090"/>
    <lineage>
        <taxon>Eukaryota</taxon>
        <taxon>Fungi</taxon>
        <taxon>Dikarya</taxon>
        <taxon>Ascomycota</taxon>
        <taxon>Pezizomycotina</taxon>
        <taxon>Dothideomycetes</taxon>
        <taxon>Pleosporomycetidae</taxon>
        <taxon>Pleosporales</taxon>
        <taxon>Pleosporineae</taxon>
        <taxon>Pleosporaceae</taxon>
        <taxon>Bipolaris</taxon>
    </lineage>
</organism>
<dbReference type="EMBL" id="KI964011">
    <property type="protein sequence ID" value="EUC44118.1"/>
    <property type="molecule type" value="Genomic_DNA"/>
</dbReference>
<feature type="region of interest" description="Disordered" evidence="1">
    <location>
        <begin position="109"/>
        <end position="131"/>
    </location>
</feature>
<protein>
    <submittedName>
        <fullName evidence="2">Uncharacterized protein</fullName>
    </submittedName>
</protein>